<evidence type="ECO:0000313" key="1">
    <source>
        <dbReference type="EMBL" id="AQL02841.1"/>
    </source>
</evidence>
<proteinExistence type="predicted"/>
<organism evidence="1">
    <name type="scientific">Zea mays</name>
    <name type="common">Maize</name>
    <dbReference type="NCBI Taxonomy" id="4577"/>
    <lineage>
        <taxon>Eukaryota</taxon>
        <taxon>Viridiplantae</taxon>
        <taxon>Streptophyta</taxon>
        <taxon>Embryophyta</taxon>
        <taxon>Tracheophyta</taxon>
        <taxon>Spermatophyta</taxon>
        <taxon>Magnoliopsida</taxon>
        <taxon>Liliopsida</taxon>
        <taxon>Poales</taxon>
        <taxon>Poaceae</taxon>
        <taxon>PACMAD clade</taxon>
        <taxon>Panicoideae</taxon>
        <taxon>Andropogonodae</taxon>
        <taxon>Andropogoneae</taxon>
        <taxon>Tripsacinae</taxon>
        <taxon>Zea</taxon>
    </lineage>
</organism>
<accession>A0A1D6NXT3</accession>
<dbReference type="EMBL" id="CM000785">
    <property type="protein sequence ID" value="AQL02841.1"/>
    <property type="molecule type" value="Genomic_DNA"/>
</dbReference>
<name>A0A1D6NXT3_MAIZE</name>
<protein>
    <submittedName>
        <fullName evidence="1">Uncharacterized protein</fullName>
    </submittedName>
</protein>
<dbReference type="InParanoid" id="A0A1D6NXT3"/>
<reference evidence="1" key="1">
    <citation type="submission" date="2015-12" db="EMBL/GenBank/DDBJ databases">
        <title>Update maize B73 reference genome by single molecule sequencing technologies.</title>
        <authorList>
            <consortium name="Maize Genome Sequencing Project"/>
            <person name="Ware D."/>
        </authorList>
    </citation>
    <scope>NUCLEOTIDE SEQUENCE</scope>
    <source>
        <tissue evidence="1">Seedling</tissue>
    </source>
</reference>
<gene>
    <name evidence="1" type="ORF">ZEAMMB73_Zm00001d045628</name>
</gene>
<sequence length="11" mass="1294">MAWSKNWSNNG</sequence>